<keyword evidence="2" id="KW-1185">Reference proteome</keyword>
<evidence type="ECO:0000313" key="1">
    <source>
        <dbReference type="EMBL" id="KAH8022492.1"/>
    </source>
</evidence>
<reference evidence="1" key="1">
    <citation type="journal article" date="2020" name="Cell">
        <title>Large-Scale Comparative Analyses of Tick Genomes Elucidate Their Genetic Diversity and Vector Capacities.</title>
        <authorList>
            <consortium name="Tick Genome and Microbiome Consortium (TIGMIC)"/>
            <person name="Jia N."/>
            <person name="Wang J."/>
            <person name="Shi W."/>
            <person name="Du L."/>
            <person name="Sun Y."/>
            <person name="Zhan W."/>
            <person name="Jiang J.F."/>
            <person name="Wang Q."/>
            <person name="Zhang B."/>
            <person name="Ji P."/>
            <person name="Bell-Sakyi L."/>
            <person name="Cui X.M."/>
            <person name="Yuan T.T."/>
            <person name="Jiang B.G."/>
            <person name="Yang W.F."/>
            <person name="Lam T.T."/>
            <person name="Chang Q.C."/>
            <person name="Ding S.J."/>
            <person name="Wang X.J."/>
            <person name="Zhu J.G."/>
            <person name="Ruan X.D."/>
            <person name="Zhao L."/>
            <person name="Wei J.T."/>
            <person name="Ye R.Z."/>
            <person name="Que T.C."/>
            <person name="Du C.H."/>
            <person name="Zhou Y.H."/>
            <person name="Cheng J.X."/>
            <person name="Dai P.F."/>
            <person name="Guo W.B."/>
            <person name="Han X.H."/>
            <person name="Huang E.J."/>
            <person name="Li L.F."/>
            <person name="Wei W."/>
            <person name="Gao Y.C."/>
            <person name="Liu J.Z."/>
            <person name="Shao H.Z."/>
            <person name="Wang X."/>
            <person name="Wang C.C."/>
            <person name="Yang T.C."/>
            <person name="Huo Q.B."/>
            <person name="Li W."/>
            <person name="Chen H.Y."/>
            <person name="Chen S.E."/>
            <person name="Zhou L.G."/>
            <person name="Ni X.B."/>
            <person name="Tian J.H."/>
            <person name="Sheng Y."/>
            <person name="Liu T."/>
            <person name="Pan Y.S."/>
            <person name="Xia L.Y."/>
            <person name="Li J."/>
            <person name="Zhao F."/>
            <person name="Cao W.C."/>
        </authorList>
    </citation>
    <scope>NUCLEOTIDE SEQUENCE</scope>
    <source>
        <strain evidence="1">Rmic-2018</strain>
    </source>
</reference>
<comment type="caution">
    <text evidence="1">The sequence shown here is derived from an EMBL/GenBank/DDBJ whole genome shotgun (WGS) entry which is preliminary data.</text>
</comment>
<reference evidence="1" key="2">
    <citation type="submission" date="2021-09" db="EMBL/GenBank/DDBJ databases">
        <authorList>
            <person name="Jia N."/>
            <person name="Wang J."/>
            <person name="Shi W."/>
            <person name="Du L."/>
            <person name="Sun Y."/>
            <person name="Zhan W."/>
            <person name="Jiang J."/>
            <person name="Wang Q."/>
            <person name="Zhang B."/>
            <person name="Ji P."/>
            <person name="Sakyi L.B."/>
            <person name="Cui X."/>
            <person name="Yuan T."/>
            <person name="Jiang B."/>
            <person name="Yang W."/>
            <person name="Lam T.T.-Y."/>
            <person name="Chang Q."/>
            <person name="Ding S."/>
            <person name="Wang X."/>
            <person name="Zhu J."/>
            <person name="Ruan X."/>
            <person name="Zhao L."/>
            <person name="Wei J."/>
            <person name="Que T."/>
            <person name="Du C."/>
            <person name="Cheng J."/>
            <person name="Dai P."/>
            <person name="Han X."/>
            <person name="Huang E."/>
            <person name="Gao Y."/>
            <person name="Liu J."/>
            <person name="Shao H."/>
            <person name="Ye R."/>
            <person name="Li L."/>
            <person name="Wei W."/>
            <person name="Wang X."/>
            <person name="Wang C."/>
            <person name="Huo Q."/>
            <person name="Li W."/>
            <person name="Guo W."/>
            <person name="Chen H."/>
            <person name="Chen S."/>
            <person name="Zhou L."/>
            <person name="Zhou L."/>
            <person name="Ni X."/>
            <person name="Tian J."/>
            <person name="Zhou Y."/>
            <person name="Sheng Y."/>
            <person name="Liu T."/>
            <person name="Pan Y."/>
            <person name="Xia L."/>
            <person name="Li J."/>
            <person name="Zhao F."/>
            <person name="Cao W."/>
        </authorList>
    </citation>
    <scope>NUCLEOTIDE SEQUENCE</scope>
    <source>
        <strain evidence="1">Rmic-2018</strain>
        <tissue evidence="1">Larvae</tissue>
    </source>
</reference>
<evidence type="ECO:0000313" key="2">
    <source>
        <dbReference type="Proteomes" id="UP000821866"/>
    </source>
</evidence>
<proteinExistence type="predicted"/>
<dbReference type="AlphaFoldDB" id="A0A9J6DK11"/>
<sequence length="193" mass="21852">MDGMIRQFNKPVASSPPYLERDDSFDTVWYALPTIDRPSAEDDQSGSFLDRTMLRHLSARRTIWFRPTSSSDATTVQDLSMQALHRYAIRETRSTTRTTATKRRVLRDRLKVMMAAAFSTRPAFIPAAPGAANHTTTVHNAISTSPKPTWFTTSTEPASVRRKADTLSGSDFTSDWVRVLVVPKPKFRNYSFF</sequence>
<organism evidence="1 2">
    <name type="scientific">Rhipicephalus microplus</name>
    <name type="common">Cattle tick</name>
    <name type="synonym">Boophilus microplus</name>
    <dbReference type="NCBI Taxonomy" id="6941"/>
    <lineage>
        <taxon>Eukaryota</taxon>
        <taxon>Metazoa</taxon>
        <taxon>Ecdysozoa</taxon>
        <taxon>Arthropoda</taxon>
        <taxon>Chelicerata</taxon>
        <taxon>Arachnida</taxon>
        <taxon>Acari</taxon>
        <taxon>Parasitiformes</taxon>
        <taxon>Ixodida</taxon>
        <taxon>Ixodoidea</taxon>
        <taxon>Ixodidae</taxon>
        <taxon>Rhipicephalinae</taxon>
        <taxon>Rhipicephalus</taxon>
        <taxon>Boophilus</taxon>
    </lineage>
</organism>
<protein>
    <submittedName>
        <fullName evidence="1">Uncharacterized protein</fullName>
    </submittedName>
</protein>
<dbReference type="EMBL" id="JABSTU010000009">
    <property type="protein sequence ID" value="KAH8022492.1"/>
    <property type="molecule type" value="Genomic_DNA"/>
</dbReference>
<accession>A0A9J6DK11</accession>
<name>A0A9J6DK11_RHIMP</name>
<gene>
    <name evidence="1" type="ORF">HPB51_024901</name>
</gene>
<dbReference type="Proteomes" id="UP000821866">
    <property type="component" value="Chromosome 7"/>
</dbReference>